<feature type="domain" description="Peptide chain release factor" evidence="1">
    <location>
        <begin position="131"/>
        <end position="241"/>
    </location>
</feature>
<protein>
    <recommendedName>
        <fullName evidence="1">Peptide chain release factor domain-containing protein</fullName>
    </recommendedName>
</protein>
<dbReference type="SMART" id="SM00937">
    <property type="entry name" value="PCRF"/>
    <property type="match status" value="1"/>
</dbReference>
<evidence type="ECO:0000313" key="2">
    <source>
        <dbReference type="EMBL" id="TCD67556.1"/>
    </source>
</evidence>
<organism evidence="2 3">
    <name type="scientific">Steccherinum ochraceum</name>
    <dbReference type="NCBI Taxonomy" id="92696"/>
    <lineage>
        <taxon>Eukaryota</taxon>
        <taxon>Fungi</taxon>
        <taxon>Dikarya</taxon>
        <taxon>Basidiomycota</taxon>
        <taxon>Agaricomycotina</taxon>
        <taxon>Agaricomycetes</taxon>
        <taxon>Polyporales</taxon>
        <taxon>Steccherinaceae</taxon>
        <taxon>Steccherinum</taxon>
    </lineage>
</organism>
<dbReference type="OrthoDB" id="2019491at2759"/>
<dbReference type="Gene3D" id="3.30.70.1660">
    <property type="match status" value="1"/>
</dbReference>
<dbReference type="InterPro" id="IPR045853">
    <property type="entry name" value="Pep_chain_release_fac_I_sf"/>
</dbReference>
<dbReference type="AlphaFoldDB" id="A0A4R0RJA5"/>
<dbReference type="Gene3D" id="3.30.160.20">
    <property type="match status" value="1"/>
</dbReference>
<evidence type="ECO:0000259" key="1">
    <source>
        <dbReference type="SMART" id="SM00937"/>
    </source>
</evidence>
<keyword evidence="3" id="KW-1185">Reference proteome</keyword>
<comment type="caution">
    <text evidence="2">The sequence shown here is derived from an EMBL/GenBank/DDBJ whole genome shotgun (WGS) entry which is preliminary data.</text>
</comment>
<evidence type="ECO:0000313" key="3">
    <source>
        <dbReference type="Proteomes" id="UP000292702"/>
    </source>
</evidence>
<dbReference type="Gene3D" id="1.20.58.410">
    <property type="entry name" value="Release factor"/>
    <property type="match status" value="1"/>
</dbReference>
<gene>
    <name evidence="2" type="ORF">EIP91_012253</name>
</gene>
<dbReference type="GO" id="GO:0006415">
    <property type="term" value="P:translational termination"/>
    <property type="evidence" value="ECO:0007669"/>
    <property type="project" value="InterPro"/>
</dbReference>
<dbReference type="SUPFAM" id="SSF75620">
    <property type="entry name" value="Release factor"/>
    <property type="match status" value="1"/>
</dbReference>
<dbReference type="PANTHER" id="PTHR43116:SF3">
    <property type="entry name" value="CLASS I PEPTIDE CHAIN RELEASE FACTOR"/>
    <property type="match status" value="1"/>
</dbReference>
<name>A0A4R0RJA5_9APHY</name>
<dbReference type="Proteomes" id="UP000292702">
    <property type="component" value="Unassembled WGS sequence"/>
</dbReference>
<dbReference type="EMBL" id="RWJN01000093">
    <property type="protein sequence ID" value="TCD67556.1"/>
    <property type="molecule type" value="Genomic_DNA"/>
</dbReference>
<reference evidence="2 3" key="1">
    <citation type="submission" date="2018-11" db="EMBL/GenBank/DDBJ databases">
        <title>Genome assembly of Steccherinum ochraceum LE-BIN_3174, the white-rot fungus of the Steccherinaceae family (The Residual Polyporoid clade, Polyporales, Basidiomycota).</title>
        <authorList>
            <person name="Fedorova T.V."/>
            <person name="Glazunova O.A."/>
            <person name="Landesman E.O."/>
            <person name="Moiseenko K.V."/>
            <person name="Psurtseva N.V."/>
            <person name="Savinova O.S."/>
            <person name="Shakhova N.V."/>
            <person name="Tyazhelova T.V."/>
            <person name="Vasina D.V."/>
        </authorList>
    </citation>
    <scope>NUCLEOTIDE SEQUENCE [LARGE SCALE GENOMIC DNA]</scope>
    <source>
        <strain evidence="2 3">LE-BIN_3174</strain>
    </source>
</reference>
<sequence length="319" mass="35351">MIRHGCVNVAQIFRIAATRTSPRPDLSRYASAATMAKKKTAQDKGEAMMSATIQDRFASIQSALTDVDNHGDWKVWEDEIVTLEKKVQHEAVWEDVPLALKISARLGDLRRKLSTYQELKRSTVVLQELADLAQESSDVQLQRELIPELASLDTNISDYINVLWLSQPTDPNSAYMDIRAGSGGTEACDWASMLVRMYTKWAHSRGYTVDTVNESEGDVAGIKSATLLVSGPFAYGYAQYETGVHRLVRVSPFDSAGARHTSFASVRVSPHFDETSEEVGIELNPKDLQITTMRSQGAGETIFHEVLSPYSEESQVASM</sequence>
<dbReference type="STRING" id="92696.A0A4R0RJA5"/>
<dbReference type="PANTHER" id="PTHR43116">
    <property type="entry name" value="PEPTIDE CHAIN RELEASE FACTOR 2"/>
    <property type="match status" value="1"/>
</dbReference>
<proteinExistence type="predicted"/>
<accession>A0A4R0RJA5</accession>
<dbReference type="Pfam" id="PF03462">
    <property type="entry name" value="PCRF"/>
    <property type="match status" value="1"/>
</dbReference>
<dbReference type="InterPro" id="IPR005139">
    <property type="entry name" value="PCRF"/>
</dbReference>